<proteinExistence type="predicted"/>
<evidence type="ECO:0000256" key="1">
    <source>
        <dbReference type="SAM" id="MobiDB-lite"/>
    </source>
</evidence>
<dbReference type="RefSeq" id="WP_145276643.1">
    <property type="nucleotide sequence ID" value="NZ_CP036426.1"/>
</dbReference>
<dbReference type="AlphaFoldDB" id="A0A518HC96"/>
<sequence length="116" mass="12300">MSPDRYHFRGFPEYVDAAAGRVGRPDLAGPARRVEALAALSNLCSQAIEADPERVASILDRAAEIRDHLRIASEAADGMLSDVFGARDAGPPAGPPKRARSDRRSKAQGPGPIEAP</sequence>
<accession>A0A518HC96</accession>
<dbReference type="Proteomes" id="UP000317835">
    <property type="component" value="Chromosome"/>
</dbReference>
<dbReference type="EMBL" id="CP036426">
    <property type="protein sequence ID" value="QDV38276.1"/>
    <property type="molecule type" value="Genomic_DNA"/>
</dbReference>
<protein>
    <submittedName>
        <fullName evidence="2">Uncharacterized protein</fullName>
    </submittedName>
</protein>
<dbReference type="KEGG" id="tpla:ElP_62270"/>
<organism evidence="2 3">
    <name type="scientific">Tautonia plasticadhaerens</name>
    <dbReference type="NCBI Taxonomy" id="2527974"/>
    <lineage>
        <taxon>Bacteria</taxon>
        <taxon>Pseudomonadati</taxon>
        <taxon>Planctomycetota</taxon>
        <taxon>Planctomycetia</taxon>
        <taxon>Isosphaerales</taxon>
        <taxon>Isosphaeraceae</taxon>
        <taxon>Tautonia</taxon>
    </lineage>
</organism>
<reference evidence="2 3" key="1">
    <citation type="submission" date="2019-02" db="EMBL/GenBank/DDBJ databases">
        <title>Deep-cultivation of Planctomycetes and their phenomic and genomic characterization uncovers novel biology.</title>
        <authorList>
            <person name="Wiegand S."/>
            <person name="Jogler M."/>
            <person name="Boedeker C."/>
            <person name="Pinto D."/>
            <person name="Vollmers J."/>
            <person name="Rivas-Marin E."/>
            <person name="Kohn T."/>
            <person name="Peeters S.H."/>
            <person name="Heuer A."/>
            <person name="Rast P."/>
            <person name="Oberbeckmann S."/>
            <person name="Bunk B."/>
            <person name="Jeske O."/>
            <person name="Meyerdierks A."/>
            <person name="Storesund J.E."/>
            <person name="Kallscheuer N."/>
            <person name="Luecker S."/>
            <person name="Lage O.M."/>
            <person name="Pohl T."/>
            <person name="Merkel B.J."/>
            <person name="Hornburger P."/>
            <person name="Mueller R.-W."/>
            <person name="Bruemmer F."/>
            <person name="Labrenz M."/>
            <person name="Spormann A.M."/>
            <person name="Op den Camp H."/>
            <person name="Overmann J."/>
            <person name="Amann R."/>
            <person name="Jetten M.S.M."/>
            <person name="Mascher T."/>
            <person name="Medema M.H."/>
            <person name="Devos D.P."/>
            <person name="Kaster A.-K."/>
            <person name="Ovreas L."/>
            <person name="Rohde M."/>
            <person name="Galperin M.Y."/>
            <person name="Jogler C."/>
        </authorList>
    </citation>
    <scope>NUCLEOTIDE SEQUENCE [LARGE SCALE GENOMIC DNA]</scope>
    <source>
        <strain evidence="2 3">ElP</strain>
    </source>
</reference>
<name>A0A518HC96_9BACT</name>
<evidence type="ECO:0000313" key="2">
    <source>
        <dbReference type="EMBL" id="QDV38276.1"/>
    </source>
</evidence>
<evidence type="ECO:0000313" key="3">
    <source>
        <dbReference type="Proteomes" id="UP000317835"/>
    </source>
</evidence>
<feature type="region of interest" description="Disordered" evidence="1">
    <location>
        <begin position="82"/>
        <end position="116"/>
    </location>
</feature>
<keyword evidence="3" id="KW-1185">Reference proteome</keyword>
<dbReference type="OrthoDB" id="9941100at2"/>
<gene>
    <name evidence="2" type="ORF">ElP_62270</name>
</gene>